<dbReference type="Proteomes" id="UP000694404">
    <property type="component" value="Unplaced"/>
</dbReference>
<keyword evidence="2" id="KW-1185">Reference proteome</keyword>
<accession>A0A8C0HHR5</accession>
<reference evidence="1" key="1">
    <citation type="submission" date="2025-08" db="UniProtKB">
        <authorList>
            <consortium name="Ensembl"/>
        </authorList>
    </citation>
    <scope>IDENTIFICATION</scope>
</reference>
<evidence type="ECO:0000313" key="1">
    <source>
        <dbReference type="Ensembl" id="ENSCABP00000022488.1"/>
    </source>
</evidence>
<dbReference type="Ensembl" id="ENSCABT00000024636.1">
    <property type="protein sequence ID" value="ENSCABP00000022488.1"/>
    <property type="gene ID" value="ENSCABG00000016559.1"/>
</dbReference>
<dbReference type="AlphaFoldDB" id="A0A8C0HHR5"/>
<dbReference type="GeneTree" id="ENSGT01000000220896"/>
<reference evidence="1" key="2">
    <citation type="submission" date="2025-09" db="UniProtKB">
        <authorList>
            <consortium name="Ensembl"/>
        </authorList>
    </citation>
    <scope>IDENTIFICATION</scope>
</reference>
<name>A0A8C0HHR5_CHEAB</name>
<protein>
    <submittedName>
        <fullName evidence="1">Uncharacterized protein</fullName>
    </submittedName>
</protein>
<proteinExistence type="predicted"/>
<organism evidence="1 2">
    <name type="scientific">Chelonoidis abingdonii</name>
    <name type="common">Abingdon island giant tortoise</name>
    <name type="synonym">Testudo abingdonii</name>
    <dbReference type="NCBI Taxonomy" id="106734"/>
    <lineage>
        <taxon>Eukaryota</taxon>
        <taxon>Metazoa</taxon>
        <taxon>Chordata</taxon>
        <taxon>Craniata</taxon>
        <taxon>Vertebrata</taxon>
        <taxon>Euteleostomi</taxon>
        <taxon>Archelosauria</taxon>
        <taxon>Testudinata</taxon>
        <taxon>Testudines</taxon>
        <taxon>Cryptodira</taxon>
        <taxon>Durocryptodira</taxon>
        <taxon>Testudinoidea</taxon>
        <taxon>Testudinidae</taxon>
        <taxon>Chelonoidis</taxon>
    </lineage>
</organism>
<sequence length="139" mass="15661">AEELPTLQTQLSQLTMENQALHRQTTQIHEENMVLLAQLAQHSVPGVPLPQCFNGDHQKFRKFSYPTDQAKVELLISLLTGEALGCASPLFKQVSLMLLIWDAFLHASFARSDNSHCVLWDDLLITLPHTPWHFMVSGS</sequence>
<evidence type="ECO:0000313" key="2">
    <source>
        <dbReference type="Proteomes" id="UP000694404"/>
    </source>
</evidence>